<protein>
    <submittedName>
        <fullName evidence="1">Uncharacterized protein</fullName>
    </submittedName>
</protein>
<dbReference type="InterPro" id="IPR000033">
    <property type="entry name" value="LDLR_classB_rpt"/>
</dbReference>
<dbReference type="InterPro" id="IPR011042">
    <property type="entry name" value="6-blade_b-propeller_TolB-like"/>
</dbReference>
<evidence type="ECO:0000313" key="1">
    <source>
        <dbReference type="EMBL" id="VDM68822.1"/>
    </source>
</evidence>
<dbReference type="EMBL" id="UYYB01010095">
    <property type="protein sequence ID" value="VDM68822.1"/>
    <property type="molecule type" value="Genomic_DNA"/>
</dbReference>
<dbReference type="AlphaFoldDB" id="A0A3P7KN46"/>
<sequence>MQEGKCTVTKFTENLLLYARQPPMWIHGVQLPTATIEKSGDITTSSSIPSIFSIKDSAVFTVDPVKEEIYYYDDAQHAIYKRSIHGGNSTLITKKGVHHITCMAYDSSSGNLYYGTRPNVEPAGITVFRPNAPDLRAQLVKAVGGVHYIFVDSTSRYLFYSSTTQLRQHNIVRARLGGSFLDPTILVSFFSFNPLVMTVDVAMRKIYWLDPFQYSLYRVDFAGGDKEKIPISVRSLHSIAAFSGQIIWADDSGVKRAISKGEDDFDIESIDSLPITAQLYILGDKSTCKYAVVCPFYTL</sequence>
<keyword evidence="2" id="KW-1185">Reference proteome</keyword>
<accession>A0A3P7KN46</accession>
<dbReference type="InterPro" id="IPR050778">
    <property type="entry name" value="Cueball_EGF_LRP_Nidogen"/>
</dbReference>
<proteinExistence type="predicted"/>
<dbReference type="OrthoDB" id="5868614at2759"/>
<dbReference type="PANTHER" id="PTHR46513">
    <property type="entry name" value="VITELLOGENIN RECEPTOR-LIKE PROTEIN-RELATED-RELATED"/>
    <property type="match status" value="1"/>
</dbReference>
<organism evidence="1 2">
    <name type="scientific">Strongylus vulgaris</name>
    <name type="common">Blood worm</name>
    <dbReference type="NCBI Taxonomy" id="40348"/>
    <lineage>
        <taxon>Eukaryota</taxon>
        <taxon>Metazoa</taxon>
        <taxon>Ecdysozoa</taxon>
        <taxon>Nematoda</taxon>
        <taxon>Chromadorea</taxon>
        <taxon>Rhabditida</taxon>
        <taxon>Rhabditina</taxon>
        <taxon>Rhabditomorpha</taxon>
        <taxon>Strongyloidea</taxon>
        <taxon>Strongylidae</taxon>
        <taxon>Strongylus</taxon>
    </lineage>
</organism>
<dbReference type="SUPFAM" id="SSF63825">
    <property type="entry name" value="YWTD domain"/>
    <property type="match status" value="1"/>
</dbReference>
<evidence type="ECO:0000313" key="2">
    <source>
        <dbReference type="Proteomes" id="UP000270094"/>
    </source>
</evidence>
<name>A0A3P7KN46_STRVU</name>
<gene>
    <name evidence="1" type="ORF">SVUK_LOCUS3820</name>
</gene>
<dbReference type="Gene3D" id="2.120.10.30">
    <property type="entry name" value="TolB, C-terminal domain"/>
    <property type="match status" value="1"/>
</dbReference>
<dbReference type="SMART" id="SM00135">
    <property type="entry name" value="LY"/>
    <property type="match status" value="2"/>
</dbReference>
<reference evidence="1 2" key="1">
    <citation type="submission" date="2018-11" db="EMBL/GenBank/DDBJ databases">
        <authorList>
            <consortium name="Pathogen Informatics"/>
        </authorList>
    </citation>
    <scope>NUCLEOTIDE SEQUENCE [LARGE SCALE GENOMIC DNA]</scope>
</reference>
<dbReference type="Proteomes" id="UP000270094">
    <property type="component" value="Unassembled WGS sequence"/>
</dbReference>